<organism evidence="6 7">
    <name type="scientific">Desulfotalea psychrophila</name>
    <dbReference type="NCBI Taxonomy" id="84980"/>
    <lineage>
        <taxon>Bacteria</taxon>
        <taxon>Pseudomonadati</taxon>
        <taxon>Thermodesulfobacteriota</taxon>
        <taxon>Desulfobulbia</taxon>
        <taxon>Desulfobulbales</taxon>
        <taxon>Desulfocapsaceae</taxon>
        <taxon>Desulfotalea</taxon>
    </lineage>
</organism>
<dbReference type="EMBL" id="JAFITO010000004">
    <property type="protein sequence ID" value="MBN4068106.1"/>
    <property type="molecule type" value="Genomic_DNA"/>
</dbReference>
<dbReference type="Pfam" id="PF04060">
    <property type="entry name" value="FeS"/>
    <property type="match status" value="1"/>
</dbReference>
<protein>
    <submittedName>
        <fullName evidence="6">DUF3786 domain-containing protein</fullName>
    </submittedName>
</protein>
<comment type="caution">
    <text evidence="6">The sequence shown here is derived from an EMBL/GenBank/DDBJ whole genome shotgun (WGS) entry which is preliminary data.</text>
</comment>
<gene>
    <name evidence="6" type="ORF">JYU06_01080</name>
</gene>
<dbReference type="Proteomes" id="UP000717534">
    <property type="component" value="Unassembled WGS sequence"/>
</dbReference>
<evidence type="ECO:0000256" key="3">
    <source>
        <dbReference type="ARBA" id="ARBA00023004"/>
    </source>
</evidence>
<evidence type="ECO:0000256" key="2">
    <source>
        <dbReference type="ARBA" id="ARBA00022723"/>
    </source>
</evidence>
<evidence type="ECO:0000256" key="1">
    <source>
        <dbReference type="ARBA" id="ARBA00022485"/>
    </source>
</evidence>
<dbReference type="PROSITE" id="PS51656">
    <property type="entry name" value="4FE4S"/>
    <property type="match status" value="1"/>
</dbReference>
<keyword evidence="3" id="KW-0408">Iron</keyword>
<proteinExistence type="predicted"/>
<name>A0ABS3ASL4_9BACT</name>
<accession>A0ABS3ASL4</accession>
<evidence type="ECO:0000313" key="7">
    <source>
        <dbReference type="Proteomes" id="UP000717534"/>
    </source>
</evidence>
<keyword evidence="4" id="KW-0411">Iron-sulfur</keyword>
<keyword evidence="7" id="KW-1185">Reference proteome</keyword>
<feature type="domain" description="4Fe-4S" evidence="5">
    <location>
        <begin position="4"/>
        <end position="63"/>
    </location>
</feature>
<evidence type="ECO:0000256" key="4">
    <source>
        <dbReference type="ARBA" id="ARBA00023014"/>
    </source>
</evidence>
<dbReference type="Pfam" id="PF12654">
    <property type="entry name" value="DUF3786"/>
    <property type="match status" value="1"/>
</dbReference>
<reference evidence="6 7" key="1">
    <citation type="submission" date="2021-02" db="EMBL/GenBank/DDBJ databases">
        <title>Activity-based single-cell genomes from oceanic crustal fluid captures similar information to metagenomic and metatranscriptomic surveys with orders of magnitude less sampling.</title>
        <authorList>
            <person name="D'Angelo T.S."/>
            <person name="Orcutt B.N."/>
        </authorList>
    </citation>
    <scope>NUCLEOTIDE SEQUENCE [LARGE SCALE GENOMIC DNA]</scope>
    <source>
        <strain evidence="6">AH-315-G02</strain>
    </source>
</reference>
<evidence type="ECO:0000259" key="5">
    <source>
        <dbReference type="PROSITE" id="PS51656"/>
    </source>
</evidence>
<keyword evidence="2" id="KW-0479">Metal-binding</keyword>
<dbReference type="InterPro" id="IPR024264">
    <property type="entry name" value="DUF3786"/>
</dbReference>
<sequence>MTDEKLLTPLEVYKMLEKTNCKQCMLPSCLAFAVAVIGGQKHLDDCPHLTRSVKNALSGNLQKRSTADPLQPEFLEKLLQKVQALDFTAVAQERGCDNDADVMRVTSLGKDFYVDRNGVVRSQCHIIPWVEVPLLSYLCHSSHQQISGRWISFREIKGGIDWRGLFQSRCEIPLRLLADRHPELLSDIVELFQGKEVEGFDADIALVVHPFPHIPILLCYQAADGDMESELNIFFDECCAMNLHIKSLYTLCAGLVKMFEKIALNHY</sequence>
<dbReference type="InterPro" id="IPR007202">
    <property type="entry name" value="4Fe-4S_dom"/>
</dbReference>
<dbReference type="Gene3D" id="1.10.15.40">
    <property type="entry name" value="Electron transport complex subunit B, putative Fe-S cluster"/>
    <property type="match status" value="1"/>
</dbReference>
<keyword evidence="1" id="KW-0004">4Fe-4S</keyword>
<evidence type="ECO:0000313" key="6">
    <source>
        <dbReference type="EMBL" id="MBN4068106.1"/>
    </source>
</evidence>